<protein>
    <submittedName>
        <fullName evidence="2">Uncharacterized BCR, YitT family COG1284</fullName>
    </submittedName>
</protein>
<feature type="transmembrane region" description="Helical" evidence="1">
    <location>
        <begin position="7"/>
        <end position="25"/>
    </location>
</feature>
<dbReference type="PANTHER" id="PTHR40078:SF1">
    <property type="entry name" value="INTEGRAL MEMBRANE PROTEIN"/>
    <property type="match status" value="1"/>
</dbReference>
<reference evidence="2 3" key="1">
    <citation type="submission" date="2018-11" db="EMBL/GenBank/DDBJ databases">
        <authorList>
            <consortium name="Pathogen Informatics"/>
        </authorList>
    </citation>
    <scope>NUCLEOTIDE SEQUENCE [LARGE SCALE GENOMIC DNA]</scope>
    <source>
        <strain evidence="2 3">NCTC10913</strain>
    </source>
</reference>
<keyword evidence="3" id="KW-1185">Reference proteome</keyword>
<keyword evidence="1" id="KW-0812">Transmembrane</keyword>
<organism evidence="2 3">
    <name type="scientific">Clostridium carnis</name>
    <dbReference type="NCBI Taxonomy" id="1530"/>
    <lineage>
        <taxon>Bacteria</taxon>
        <taxon>Bacillati</taxon>
        <taxon>Bacillota</taxon>
        <taxon>Clostridia</taxon>
        <taxon>Eubacteriales</taxon>
        <taxon>Clostridiaceae</taxon>
        <taxon>Clostridium</taxon>
    </lineage>
</organism>
<comment type="caution">
    <text evidence="2">The sequence shown here is derived from an EMBL/GenBank/DDBJ whole genome shotgun (WGS) entry which is preliminary data.</text>
</comment>
<dbReference type="RefSeq" id="WP_125149391.1">
    <property type="nucleotide sequence ID" value="NZ_UYIN01000019.1"/>
</dbReference>
<name>A0ABY6SWZ0_9CLOT</name>
<feature type="transmembrane region" description="Helical" evidence="1">
    <location>
        <begin position="101"/>
        <end position="122"/>
    </location>
</feature>
<gene>
    <name evidence="2" type="ORF">NCTC10913_03489</name>
</gene>
<feature type="transmembrane region" description="Helical" evidence="1">
    <location>
        <begin position="45"/>
        <end position="68"/>
    </location>
</feature>
<evidence type="ECO:0000313" key="3">
    <source>
        <dbReference type="Proteomes" id="UP000277570"/>
    </source>
</evidence>
<evidence type="ECO:0000256" key="1">
    <source>
        <dbReference type="SAM" id="Phobius"/>
    </source>
</evidence>
<dbReference type="InterPro" id="IPR038750">
    <property type="entry name" value="YczE/YyaS-like"/>
</dbReference>
<proteinExistence type="predicted"/>
<dbReference type="PANTHER" id="PTHR40078">
    <property type="entry name" value="INTEGRAL MEMBRANE PROTEIN-RELATED"/>
    <property type="match status" value="1"/>
</dbReference>
<dbReference type="Proteomes" id="UP000277570">
    <property type="component" value="Unassembled WGS sequence"/>
</dbReference>
<accession>A0ABY6SWZ0</accession>
<evidence type="ECO:0000313" key="2">
    <source>
        <dbReference type="EMBL" id="VDG73151.1"/>
    </source>
</evidence>
<keyword evidence="1" id="KW-1133">Transmembrane helix</keyword>
<sequence length="196" mass="20872">MKSVTTRLLYVIIGSLTMGLGVAIAVKGGQGADPLAVFWEGLSNILPITIGQANILLSVVMLILALFMDKTQINIGTILNPIVLGVSTDLFIKLFNTPHSFCVQLIQSTIGVSIIGIGIGIYTSVNLGKGSYDAIVFSIVKKYNLNLALVRSVGDGIFLLSGFLLGARVGFSTIISVLFLGKIIVLVNKRVSYLQE</sequence>
<dbReference type="Pfam" id="PF19700">
    <property type="entry name" value="DUF6198"/>
    <property type="match status" value="1"/>
</dbReference>
<dbReference type="EMBL" id="UYIN01000019">
    <property type="protein sequence ID" value="VDG73151.1"/>
    <property type="molecule type" value="Genomic_DNA"/>
</dbReference>
<feature type="transmembrane region" description="Helical" evidence="1">
    <location>
        <begin position="169"/>
        <end position="187"/>
    </location>
</feature>
<keyword evidence="1" id="KW-0472">Membrane</keyword>